<dbReference type="SUPFAM" id="SSF47473">
    <property type="entry name" value="EF-hand"/>
    <property type="match status" value="1"/>
</dbReference>
<dbReference type="InterPro" id="IPR052347">
    <property type="entry name" value="Isochorismatase_Nicotinamidase"/>
</dbReference>
<dbReference type="GO" id="GO:0008936">
    <property type="term" value="F:nicotinamidase activity"/>
    <property type="evidence" value="ECO:0007669"/>
    <property type="project" value="UniProtKB-EC"/>
</dbReference>
<evidence type="ECO:0000256" key="1">
    <source>
        <dbReference type="ARBA" id="ARBA00006336"/>
    </source>
</evidence>
<gene>
    <name evidence="10" type="ORF">PGLA1383_LOCUS35699</name>
    <name evidence="11" type="ORF">PGLA2088_LOCUS32553</name>
</gene>
<dbReference type="InterPro" id="IPR011992">
    <property type="entry name" value="EF-hand-dom_pair"/>
</dbReference>
<evidence type="ECO:0000259" key="9">
    <source>
        <dbReference type="PROSITE" id="PS50222"/>
    </source>
</evidence>
<dbReference type="Gene3D" id="3.40.50.850">
    <property type="entry name" value="Isochorismatase-like"/>
    <property type="match status" value="1"/>
</dbReference>
<evidence type="ECO:0000256" key="8">
    <source>
        <dbReference type="ARBA" id="ARBA00043224"/>
    </source>
</evidence>
<accession>A0A813KHX9</accession>
<keyword evidence="13" id="KW-1185">Reference proteome</keyword>
<evidence type="ECO:0000256" key="7">
    <source>
        <dbReference type="ARBA" id="ARBA00039017"/>
    </source>
</evidence>
<dbReference type="OrthoDB" id="1739143at2759"/>
<dbReference type="InterPro" id="IPR036380">
    <property type="entry name" value="Isochorismatase-like_sf"/>
</dbReference>
<dbReference type="GO" id="GO:0019363">
    <property type="term" value="P:pyridine nucleotide biosynthetic process"/>
    <property type="evidence" value="ECO:0007669"/>
    <property type="project" value="UniProtKB-KW"/>
</dbReference>
<comment type="similarity">
    <text evidence="1">Belongs to the isochorismatase family.</text>
</comment>
<protein>
    <recommendedName>
        <fullName evidence="7">nicotinamidase</fullName>
        <ecNumber evidence="7">3.5.1.19</ecNumber>
    </recommendedName>
    <alternativeName>
        <fullName evidence="8">Nicotinamide deamidase</fullName>
    </alternativeName>
</protein>
<dbReference type="EMBL" id="CAJNNW010030180">
    <property type="protein sequence ID" value="CAE8702696.1"/>
    <property type="molecule type" value="Genomic_DNA"/>
</dbReference>
<keyword evidence="2" id="KW-0662">Pyridine nucleotide biosynthesis</keyword>
<organism evidence="11 12">
    <name type="scientific">Polarella glacialis</name>
    <name type="common">Dinoflagellate</name>
    <dbReference type="NCBI Taxonomy" id="89957"/>
    <lineage>
        <taxon>Eukaryota</taxon>
        <taxon>Sar</taxon>
        <taxon>Alveolata</taxon>
        <taxon>Dinophyceae</taxon>
        <taxon>Suessiales</taxon>
        <taxon>Suessiaceae</taxon>
        <taxon>Polarella</taxon>
    </lineage>
</organism>
<feature type="domain" description="EF-hand" evidence="9">
    <location>
        <begin position="62"/>
        <end position="97"/>
    </location>
</feature>
<proteinExistence type="inferred from homology"/>
<dbReference type="InterPro" id="IPR002048">
    <property type="entry name" value="EF_hand_dom"/>
</dbReference>
<evidence type="ECO:0000313" key="10">
    <source>
        <dbReference type="EMBL" id="CAE8618045.1"/>
    </source>
</evidence>
<dbReference type="CDD" id="cd00051">
    <property type="entry name" value="EFh"/>
    <property type="match status" value="1"/>
</dbReference>
<dbReference type="PROSITE" id="PS00018">
    <property type="entry name" value="EF_HAND_1"/>
    <property type="match status" value="2"/>
</dbReference>
<dbReference type="Proteomes" id="UP000626109">
    <property type="component" value="Unassembled WGS sequence"/>
</dbReference>
<dbReference type="InterPro" id="IPR018247">
    <property type="entry name" value="EF_Hand_1_Ca_BS"/>
</dbReference>
<dbReference type="PANTHER" id="PTHR11080">
    <property type="entry name" value="PYRAZINAMIDASE/NICOTINAMIDASE"/>
    <property type="match status" value="1"/>
</dbReference>
<evidence type="ECO:0000256" key="5">
    <source>
        <dbReference type="ARBA" id="ARBA00022837"/>
    </source>
</evidence>
<dbReference type="OMA" id="DEYVCKG"/>
<name>A0A813KHX9_POLGL</name>
<evidence type="ECO:0000313" key="11">
    <source>
        <dbReference type="EMBL" id="CAE8702696.1"/>
    </source>
</evidence>
<reference evidence="11" key="1">
    <citation type="submission" date="2021-02" db="EMBL/GenBank/DDBJ databases">
        <authorList>
            <person name="Dougan E. K."/>
            <person name="Rhodes N."/>
            <person name="Thang M."/>
            <person name="Chan C."/>
        </authorList>
    </citation>
    <scope>NUCLEOTIDE SEQUENCE</scope>
</reference>
<keyword evidence="5" id="KW-0106">Calcium</keyword>
<dbReference type="AlphaFoldDB" id="A0A813KHX9"/>
<evidence type="ECO:0000256" key="2">
    <source>
        <dbReference type="ARBA" id="ARBA00022642"/>
    </source>
</evidence>
<dbReference type="GO" id="GO:0005509">
    <property type="term" value="F:calcium ion binding"/>
    <property type="evidence" value="ECO:0007669"/>
    <property type="project" value="InterPro"/>
</dbReference>
<dbReference type="Gene3D" id="1.10.238.10">
    <property type="entry name" value="EF-hand"/>
    <property type="match status" value="1"/>
</dbReference>
<evidence type="ECO:0000313" key="12">
    <source>
        <dbReference type="Proteomes" id="UP000626109"/>
    </source>
</evidence>
<comment type="pathway">
    <text evidence="6">Cofactor biosynthesis; nicotinate biosynthesis; nicotinate from nicotinamide: step 1/1.</text>
</comment>
<dbReference type="InterPro" id="IPR000868">
    <property type="entry name" value="Isochorismatase-like_dom"/>
</dbReference>
<sequence>MGSLCSRAGEPAPESPAAEFRSRSALLLTDAVFNKYDKDGNGELDVKELSALMADAFPEQPLTQEELKVMMQALDLNQDGKVGANELRAFLRCYDPKSHHIKTKTALIIIDAQNDFITGTLANPYNGQQIVPIINGLRDKVDLVVISYDWHPEEHCSFVESANAGKIAMLDEPKTFEPFTMITLKGDADRPEHQQMLYPRHAVQDTWGGKCHEDLVLKDTDKVIYKGTKPNIDSYSAFFDNCKANDTGLLEMLQSAGVTDVYCAGLVFDICVKSTALHGAELGFNMLVIHDACKPLSDAQVEPTKAVLASAGVDVLSVDEAVGKLSARKDRTLKEFMSGIRRLKPAKRIHREMDSMSSHALLAGPDTNPGKTNTFF</sequence>
<dbReference type="SMART" id="SM00054">
    <property type="entry name" value="EFh"/>
    <property type="match status" value="2"/>
</dbReference>
<dbReference type="EC" id="3.5.1.19" evidence="7"/>
<dbReference type="PROSITE" id="PS50222">
    <property type="entry name" value="EF_HAND_2"/>
    <property type="match status" value="2"/>
</dbReference>
<keyword evidence="4" id="KW-0378">Hydrolase</keyword>
<dbReference type="PANTHER" id="PTHR11080:SF2">
    <property type="entry name" value="LD05707P"/>
    <property type="match status" value="1"/>
</dbReference>
<evidence type="ECO:0000256" key="6">
    <source>
        <dbReference type="ARBA" id="ARBA00037900"/>
    </source>
</evidence>
<evidence type="ECO:0000313" key="13">
    <source>
        <dbReference type="Proteomes" id="UP000654075"/>
    </source>
</evidence>
<dbReference type="EMBL" id="CAJNNV010026379">
    <property type="protein sequence ID" value="CAE8618045.1"/>
    <property type="molecule type" value="Genomic_DNA"/>
</dbReference>
<evidence type="ECO:0000256" key="4">
    <source>
        <dbReference type="ARBA" id="ARBA00022801"/>
    </source>
</evidence>
<comment type="caution">
    <text evidence="11">The sequence shown here is derived from an EMBL/GenBank/DDBJ whole genome shotgun (WGS) entry which is preliminary data.</text>
</comment>
<keyword evidence="3" id="KW-0479">Metal-binding</keyword>
<dbReference type="Pfam" id="PF13499">
    <property type="entry name" value="EF-hand_7"/>
    <property type="match status" value="1"/>
</dbReference>
<dbReference type="SUPFAM" id="SSF52499">
    <property type="entry name" value="Isochorismatase-like hydrolases"/>
    <property type="match status" value="1"/>
</dbReference>
<feature type="domain" description="EF-hand" evidence="9">
    <location>
        <begin position="24"/>
        <end position="59"/>
    </location>
</feature>
<evidence type="ECO:0000256" key="3">
    <source>
        <dbReference type="ARBA" id="ARBA00022723"/>
    </source>
</evidence>
<dbReference type="Pfam" id="PF00857">
    <property type="entry name" value="Isochorismatase"/>
    <property type="match status" value="1"/>
</dbReference>
<dbReference type="Proteomes" id="UP000654075">
    <property type="component" value="Unassembled WGS sequence"/>
</dbReference>